<dbReference type="AlphaFoldDB" id="A0A5A7P6F1"/>
<dbReference type="InterPro" id="IPR044552">
    <property type="entry name" value="GLIP1-5/GLL25"/>
</dbReference>
<evidence type="ECO:0000256" key="2">
    <source>
        <dbReference type="ARBA" id="ARBA00022729"/>
    </source>
</evidence>
<protein>
    <submittedName>
        <fullName evidence="4">GDSL esterase/lipase</fullName>
    </submittedName>
</protein>
<dbReference type="CDD" id="cd01837">
    <property type="entry name" value="SGNH_plant_lipase_like"/>
    <property type="match status" value="1"/>
</dbReference>
<comment type="caution">
    <text evidence="4">The sequence shown here is derived from an EMBL/GenBank/DDBJ whole genome shotgun (WGS) entry which is preliminary data.</text>
</comment>
<dbReference type="GO" id="GO:0016298">
    <property type="term" value="F:lipase activity"/>
    <property type="evidence" value="ECO:0007669"/>
    <property type="project" value="TreeGrafter"/>
</dbReference>
<dbReference type="EMBL" id="BKCP01002447">
    <property type="protein sequence ID" value="GER28360.1"/>
    <property type="molecule type" value="Genomic_DNA"/>
</dbReference>
<accession>A0A5A7P6F1</accession>
<comment type="similarity">
    <text evidence="1">Belongs to the 'GDSL' lipolytic enzyme family.</text>
</comment>
<feature type="signal peptide" evidence="3">
    <location>
        <begin position="1"/>
        <end position="21"/>
    </location>
</feature>
<dbReference type="Pfam" id="PF00657">
    <property type="entry name" value="Lipase_GDSL"/>
    <property type="match status" value="1"/>
</dbReference>
<dbReference type="GO" id="GO:0007029">
    <property type="term" value="P:endoplasmic reticulum organization"/>
    <property type="evidence" value="ECO:0007669"/>
    <property type="project" value="TreeGrafter"/>
</dbReference>
<dbReference type="InterPro" id="IPR036514">
    <property type="entry name" value="SGNH_hydro_sf"/>
</dbReference>
<evidence type="ECO:0000256" key="3">
    <source>
        <dbReference type="SAM" id="SignalP"/>
    </source>
</evidence>
<dbReference type="InterPro" id="IPR001087">
    <property type="entry name" value="GDSL"/>
</dbReference>
<dbReference type="SUPFAM" id="SSF52266">
    <property type="entry name" value="SGNH hydrolase"/>
    <property type="match status" value="1"/>
</dbReference>
<dbReference type="PANTHER" id="PTHR45966:SF36">
    <property type="entry name" value="INACTIVE GDSL ESTERASE_LIPASE-LIKE PROTEIN 25"/>
    <property type="match status" value="1"/>
</dbReference>
<dbReference type="Proteomes" id="UP000325081">
    <property type="component" value="Unassembled WGS sequence"/>
</dbReference>
<dbReference type="PANTHER" id="PTHR45966">
    <property type="entry name" value="GDSL-LIKE LIPASE/ACYLHYDROLASE"/>
    <property type="match status" value="1"/>
</dbReference>
<proteinExistence type="inferred from homology"/>
<dbReference type="InterPro" id="IPR035669">
    <property type="entry name" value="SGNH_plant_lipase-like"/>
</dbReference>
<organism evidence="4 5">
    <name type="scientific">Striga asiatica</name>
    <name type="common">Asiatic witchweed</name>
    <name type="synonym">Buchnera asiatica</name>
    <dbReference type="NCBI Taxonomy" id="4170"/>
    <lineage>
        <taxon>Eukaryota</taxon>
        <taxon>Viridiplantae</taxon>
        <taxon>Streptophyta</taxon>
        <taxon>Embryophyta</taxon>
        <taxon>Tracheophyta</taxon>
        <taxon>Spermatophyta</taxon>
        <taxon>Magnoliopsida</taxon>
        <taxon>eudicotyledons</taxon>
        <taxon>Gunneridae</taxon>
        <taxon>Pentapetalae</taxon>
        <taxon>asterids</taxon>
        <taxon>lamiids</taxon>
        <taxon>Lamiales</taxon>
        <taxon>Orobanchaceae</taxon>
        <taxon>Buchnereae</taxon>
        <taxon>Striga</taxon>
    </lineage>
</organism>
<evidence type="ECO:0000313" key="5">
    <source>
        <dbReference type="Proteomes" id="UP000325081"/>
    </source>
</evidence>
<keyword evidence="2 3" id="KW-0732">Signal</keyword>
<reference evidence="5" key="1">
    <citation type="journal article" date="2019" name="Curr. Biol.">
        <title>Genome Sequence of Striga asiatica Provides Insight into the Evolution of Plant Parasitism.</title>
        <authorList>
            <person name="Yoshida S."/>
            <person name="Kim S."/>
            <person name="Wafula E.K."/>
            <person name="Tanskanen J."/>
            <person name="Kim Y.M."/>
            <person name="Honaas L."/>
            <person name="Yang Z."/>
            <person name="Spallek T."/>
            <person name="Conn C.E."/>
            <person name="Ichihashi Y."/>
            <person name="Cheong K."/>
            <person name="Cui S."/>
            <person name="Der J.P."/>
            <person name="Gundlach H."/>
            <person name="Jiao Y."/>
            <person name="Hori C."/>
            <person name="Ishida J.K."/>
            <person name="Kasahara H."/>
            <person name="Kiba T."/>
            <person name="Kim M.S."/>
            <person name="Koo N."/>
            <person name="Laohavisit A."/>
            <person name="Lee Y.H."/>
            <person name="Lumba S."/>
            <person name="McCourt P."/>
            <person name="Mortimer J.C."/>
            <person name="Mutuku J.M."/>
            <person name="Nomura T."/>
            <person name="Sasaki-Sekimoto Y."/>
            <person name="Seto Y."/>
            <person name="Wang Y."/>
            <person name="Wakatake T."/>
            <person name="Sakakibara H."/>
            <person name="Demura T."/>
            <person name="Yamaguchi S."/>
            <person name="Yoneyama K."/>
            <person name="Manabe R.I."/>
            <person name="Nelson D.C."/>
            <person name="Schulman A.H."/>
            <person name="Timko M.P."/>
            <person name="dePamphilis C.W."/>
            <person name="Choi D."/>
            <person name="Shirasu K."/>
        </authorList>
    </citation>
    <scope>NUCLEOTIDE SEQUENCE [LARGE SCALE GENOMIC DNA]</scope>
    <source>
        <strain evidence="5">cv. UVA1</strain>
    </source>
</reference>
<gene>
    <name evidence="4" type="ORF">STAS_04132</name>
</gene>
<dbReference type="OrthoDB" id="1600564at2759"/>
<feature type="chain" id="PRO_5022990352" evidence="3">
    <location>
        <begin position="22"/>
        <end position="362"/>
    </location>
</feature>
<sequence length="362" mass="39930">MAELSILVLVFFAIVINGIEGCKKPVIFAFGDSYLDLGNNNYINTSTQDQANFPPYGETRFGNKPTGRFTDGLTIIDYLGIKGLIPAFLNQTRKIDTNYTGVSFASAGAGALTTTLPGFSVNRTQQLNDYVTELENLCKTFGSKEATKIASNAVHVITFGATEVIVYFELNTPIPNKSELVKAMIGNLSTVVEEIYKQGGRKFVLLNLLDLGCSPGLKFLNPDKKIGPCLKNASDIVTLYNEAIENKAQELGRALPSSKITIFDLAQSVASRTAHPKKHNSKNVQNAEVANEDDACCGYGKYNGEFSCGGTRPFKKYKVCEKPNEYLFWDSFHLTDRAYESITNDIWKKSNSLVRSFFNCFV</sequence>
<dbReference type="Gene3D" id="3.40.50.1110">
    <property type="entry name" value="SGNH hydrolase"/>
    <property type="match status" value="1"/>
</dbReference>
<keyword evidence="5" id="KW-1185">Reference proteome</keyword>
<name>A0A5A7P6F1_STRAF</name>
<evidence type="ECO:0000256" key="1">
    <source>
        <dbReference type="ARBA" id="ARBA00008668"/>
    </source>
</evidence>
<evidence type="ECO:0000313" key="4">
    <source>
        <dbReference type="EMBL" id="GER28360.1"/>
    </source>
</evidence>